<feature type="domain" description="ELM2" evidence="6">
    <location>
        <begin position="23"/>
        <end position="123"/>
    </location>
</feature>
<evidence type="ECO:0008006" key="10">
    <source>
        <dbReference type="Google" id="ProtNLM"/>
    </source>
</evidence>
<sequence length="247" mass="27710">MAELLEWEGGSVAGEGPERPSGGEIRVGPGHQARLPELRPAHEPPGMPREELRWTPGVPDCDLMMYLRAARSMAAFAGMCDGGSAEDGCLAASRDDTTINALDLLHDSQYDTGRALQALVKNPVPRGLDKKWTDEDQKRFVKGLRQYGKNFFKIRKELLSHKETADLVEFYYLWKKTPGAATSRPHRRHRRQNVLRRSRPSSRLTKVAQNEFADASSASEEEESADDSDSREVPAYMCHSCLATRWL</sequence>
<evidence type="ECO:0000259" key="6">
    <source>
        <dbReference type="PROSITE" id="PS51156"/>
    </source>
</evidence>
<accession>A0A9D4PVS9</accession>
<keyword evidence="4" id="KW-0539">Nucleus</keyword>
<dbReference type="Pfam" id="PF00249">
    <property type="entry name" value="Myb_DNA-binding"/>
    <property type="match status" value="1"/>
</dbReference>
<evidence type="ECO:0000313" key="8">
    <source>
        <dbReference type="EMBL" id="KAH7956715.1"/>
    </source>
</evidence>
<dbReference type="CDD" id="cd11661">
    <property type="entry name" value="SANT_MTA3_like"/>
    <property type="match status" value="1"/>
</dbReference>
<dbReference type="InterPro" id="IPR009057">
    <property type="entry name" value="Homeodomain-like_sf"/>
</dbReference>
<comment type="caution">
    <text evidence="8">The sequence shown here is derived from an EMBL/GenBank/DDBJ whole genome shotgun (WGS) entry which is preliminary data.</text>
</comment>
<dbReference type="SMART" id="SM01189">
    <property type="entry name" value="ELM2"/>
    <property type="match status" value="1"/>
</dbReference>
<dbReference type="AlphaFoldDB" id="A0A9D4PVS9"/>
<dbReference type="InterPro" id="IPR001005">
    <property type="entry name" value="SANT/Myb"/>
</dbReference>
<evidence type="ECO:0000313" key="9">
    <source>
        <dbReference type="Proteomes" id="UP000821837"/>
    </source>
</evidence>
<evidence type="ECO:0000256" key="1">
    <source>
        <dbReference type="ARBA" id="ARBA00004123"/>
    </source>
</evidence>
<name>A0A9D4PVS9_RHISA</name>
<evidence type="ECO:0000256" key="3">
    <source>
        <dbReference type="ARBA" id="ARBA00023163"/>
    </source>
</evidence>
<protein>
    <recommendedName>
        <fullName evidence="10">Mesoderm induction early response protein 1</fullName>
    </recommendedName>
</protein>
<dbReference type="Gene3D" id="1.10.10.60">
    <property type="entry name" value="Homeodomain-like"/>
    <property type="match status" value="1"/>
</dbReference>
<dbReference type="VEuPathDB" id="VectorBase:RSAN_042850"/>
<organism evidence="8 9">
    <name type="scientific">Rhipicephalus sanguineus</name>
    <name type="common">Brown dog tick</name>
    <name type="synonym">Ixodes sanguineus</name>
    <dbReference type="NCBI Taxonomy" id="34632"/>
    <lineage>
        <taxon>Eukaryota</taxon>
        <taxon>Metazoa</taxon>
        <taxon>Ecdysozoa</taxon>
        <taxon>Arthropoda</taxon>
        <taxon>Chelicerata</taxon>
        <taxon>Arachnida</taxon>
        <taxon>Acari</taxon>
        <taxon>Parasitiformes</taxon>
        <taxon>Ixodida</taxon>
        <taxon>Ixodoidea</taxon>
        <taxon>Ixodidae</taxon>
        <taxon>Rhipicephalinae</taxon>
        <taxon>Rhipicephalus</taxon>
        <taxon>Rhipicephalus</taxon>
    </lineage>
</organism>
<dbReference type="Proteomes" id="UP000821837">
    <property type="component" value="Unassembled WGS sequence"/>
</dbReference>
<dbReference type="GO" id="GO:0003714">
    <property type="term" value="F:transcription corepressor activity"/>
    <property type="evidence" value="ECO:0007669"/>
    <property type="project" value="TreeGrafter"/>
</dbReference>
<feature type="compositionally biased region" description="Basic and acidic residues" evidence="5">
    <location>
        <begin position="34"/>
        <end position="50"/>
    </location>
</feature>
<dbReference type="InterPro" id="IPR000949">
    <property type="entry name" value="ELM2_dom"/>
</dbReference>
<keyword evidence="3" id="KW-0804">Transcription</keyword>
<evidence type="ECO:0000256" key="5">
    <source>
        <dbReference type="SAM" id="MobiDB-lite"/>
    </source>
</evidence>
<reference evidence="8" key="1">
    <citation type="journal article" date="2020" name="Cell">
        <title>Large-Scale Comparative Analyses of Tick Genomes Elucidate Their Genetic Diversity and Vector Capacities.</title>
        <authorList>
            <consortium name="Tick Genome and Microbiome Consortium (TIGMIC)"/>
            <person name="Jia N."/>
            <person name="Wang J."/>
            <person name="Shi W."/>
            <person name="Du L."/>
            <person name="Sun Y."/>
            <person name="Zhan W."/>
            <person name="Jiang J.F."/>
            <person name="Wang Q."/>
            <person name="Zhang B."/>
            <person name="Ji P."/>
            <person name="Bell-Sakyi L."/>
            <person name="Cui X.M."/>
            <person name="Yuan T.T."/>
            <person name="Jiang B.G."/>
            <person name="Yang W.F."/>
            <person name="Lam T.T."/>
            <person name="Chang Q.C."/>
            <person name="Ding S.J."/>
            <person name="Wang X.J."/>
            <person name="Zhu J.G."/>
            <person name="Ruan X.D."/>
            <person name="Zhao L."/>
            <person name="Wei J.T."/>
            <person name="Ye R.Z."/>
            <person name="Que T.C."/>
            <person name="Du C.H."/>
            <person name="Zhou Y.H."/>
            <person name="Cheng J.X."/>
            <person name="Dai P.F."/>
            <person name="Guo W.B."/>
            <person name="Han X.H."/>
            <person name="Huang E.J."/>
            <person name="Li L.F."/>
            <person name="Wei W."/>
            <person name="Gao Y.C."/>
            <person name="Liu J.Z."/>
            <person name="Shao H.Z."/>
            <person name="Wang X."/>
            <person name="Wang C.C."/>
            <person name="Yang T.C."/>
            <person name="Huo Q.B."/>
            <person name="Li W."/>
            <person name="Chen H.Y."/>
            <person name="Chen S.E."/>
            <person name="Zhou L.G."/>
            <person name="Ni X.B."/>
            <person name="Tian J.H."/>
            <person name="Sheng Y."/>
            <person name="Liu T."/>
            <person name="Pan Y.S."/>
            <person name="Xia L.Y."/>
            <person name="Li J."/>
            <person name="Zhao F."/>
            <person name="Cao W.C."/>
        </authorList>
    </citation>
    <scope>NUCLEOTIDE SEQUENCE</scope>
    <source>
        <strain evidence="8">Rsan-2018</strain>
    </source>
</reference>
<feature type="compositionally biased region" description="Basic residues" evidence="5">
    <location>
        <begin position="184"/>
        <end position="200"/>
    </location>
</feature>
<dbReference type="GO" id="GO:0005634">
    <property type="term" value="C:nucleus"/>
    <property type="evidence" value="ECO:0007669"/>
    <property type="project" value="UniProtKB-SubCell"/>
</dbReference>
<dbReference type="Gene3D" id="4.10.1240.50">
    <property type="match status" value="1"/>
</dbReference>
<proteinExistence type="predicted"/>
<feature type="region of interest" description="Disordered" evidence="5">
    <location>
        <begin position="180"/>
        <end position="232"/>
    </location>
</feature>
<dbReference type="Pfam" id="PF01448">
    <property type="entry name" value="ELM2"/>
    <property type="match status" value="1"/>
</dbReference>
<feature type="compositionally biased region" description="Acidic residues" evidence="5">
    <location>
        <begin position="219"/>
        <end position="229"/>
    </location>
</feature>
<evidence type="ECO:0000259" key="7">
    <source>
        <dbReference type="PROSITE" id="PS51293"/>
    </source>
</evidence>
<evidence type="ECO:0000256" key="4">
    <source>
        <dbReference type="ARBA" id="ARBA00023242"/>
    </source>
</evidence>
<feature type="domain" description="SANT" evidence="7">
    <location>
        <begin position="127"/>
        <end position="179"/>
    </location>
</feature>
<dbReference type="SMART" id="SM00717">
    <property type="entry name" value="SANT"/>
    <property type="match status" value="1"/>
</dbReference>
<comment type="subcellular location">
    <subcellularLocation>
        <location evidence="1">Nucleus</location>
    </subcellularLocation>
</comment>
<dbReference type="PANTHER" id="PTHR13859">
    <property type="entry name" value="ATROPHIN-RELATED"/>
    <property type="match status" value="1"/>
</dbReference>
<keyword evidence="2" id="KW-0805">Transcription regulation</keyword>
<keyword evidence="9" id="KW-1185">Reference proteome</keyword>
<dbReference type="PROSITE" id="PS51293">
    <property type="entry name" value="SANT"/>
    <property type="match status" value="1"/>
</dbReference>
<dbReference type="InterPro" id="IPR017884">
    <property type="entry name" value="SANT_dom"/>
</dbReference>
<feature type="region of interest" description="Disordered" evidence="5">
    <location>
        <begin position="1"/>
        <end position="50"/>
    </location>
</feature>
<reference evidence="8" key="2">
    <citation type="submission" date="2021-09" db="EMBL/GenBank/DDBJ databases">
        <authorList>
            <person name="Jia N."/>
            <person name="Wang J."/>
            <person name="Shi W."/>
            <person name="Du L."/>
            <person name="Sun Y."/>
            <person name="Zhan W."/>
            <person name="Jiang J."/>
            <person name="Wang Q."/>
            <person name="Zhang B."/>
            <person name="Ji P."/>
            <person name="Sakyi L.B."/>
            <person name="Cui X."/>
            <person name="Yuan T."/>
            <person name="Jiang B."/>
            <person name="Yang W."/>
            <person name="Lam T.T.-Y."/>
            <person name="Chang Q."/>
            <person name="Ding S."/>
            <person name="Wang X."/>
            <person name="Zhu J."/>
            <person name="Ruan X."/>
            <person name="Zhao L."/>
            <person name="Wei J."/>
            <person name="Que T."/>
            <person name="Du C."/>
            <person name="Cheng J."/>
            <person name="Dai P."/>
            <person name="Han X."/>
            <person name="Huang E."/>
            <person name="Gao Y."/>
            <person name="Liu J."/>
            <person name="Shao H."/>
            <person name="Ye R."/>
            <person name="Li L."/>
            <person name="Wei W."/>
            <person name="Wang X."/>
            <person name="Wang C."/>
            <person name="Huo Q."/>
            <person name="Li W."/>
            <person name="Guo W."/>
            <person name="Chen H."/>
            <person name="Chen S."/>
            <person name="Zhou L."/>
            <person name="Zhou L."/>
            <person name="Ni X."/>
            <person name="Tian J."/>
            <person name="Zhou Y."/>
            <person name="Sheng Y."/>
            <person name="Liu T."/>
            <person name="Pan Y."/>
            <person name="Xia L."/>
            <person name="Li J."/>
            <person name="Zhao F."/>
            <person name="Cao W."/>
        </authorList>
    </citation>
    <scope>NUCLEOTIDE SEQUENCE</scope>
    <source>
        <strain evidence="8">Rsan-2018</strain>
        <tissue evidence="8">Larvae</tissue>
    </source>
</reference>
<dbReference type="PANTHER" id="PTHR13859:SF11">
    <property type="entry name" value="GRUNGE, ISOFORM J"/>
    <property type="match status" value="1"/>
</dbReference>
<dbReference type="PROSITE" id="PS51156">
    <property type="entry name" value="ELM2"/>
    <property type="match status" value="1"/>
</dbReference>
<dbReference type="EMBL" id="JABSTV010001250">
    <property type="protein sequence ID" value="KAH7956715.1"/>
    <property type="molecule type" value="Genomic_DNA"/>
</dbReference>
<evidence type="ECO:0000256" key="2">
    <source>
        <dbReference type="ARBA" id="ARBA00023015"/>
    </source>
</evidence>
<gene>
    <name evidence="8" type="ORF">HPB52_012148</name>
</gene>
<dbReference type="FunFam" id="1.10.10.60:FF:000052">
    <property type="entry name" value="Arginine-glutamic acid dipeptide (RE) repeats"/>
    <property type="match status" value="1"/>
</dbReference>
<dbReference type="SUPFAM" id="SSF46689">
    <property type="entry name" value="Homeodomain-like"/>
    <property type="match status" value="1"/>
</dbReference>
<dbReference type="FunFam" id="4.10.1240.50:FF:000004">
    <property type="entry name" value="arginine-glutamic acid dipeptide repeats protein-like"/>
    <property type="match status" value="1"/>
</dbReference>